<proteinExistence type="predicted"/>
<dbReference type="Proteomes" id="UP000806522">
    <property type="component" value="Unassembled WGS sequence"/>
</dbReference>
<dbReference type="GO" id="GO:0003700">
    <property type="term" value="F:DNA-binding transcription factor activity"/>
    <property type="evidence" value="ECO:0007669"/>
    <property type="project" value="InterPro"/>
</dbReference>
<evidence type="ECO:0000256" key="3">
    <source>
        <dbReference type="ARBA" id="ARBA00023163"/>
    </source>
</evidence>
<keyword evidence="3" id="KW-0804">Transcription</keyword>
<protein>
    <submittedName>
        <fullName evidence="5">AraC family transcriptional regulator</fullName>
    </submittedName>
</protein>
<dbReference type="Gene3D" id="1.10.10.60">
    <property type="entry name" value="Homeodomain-like"/>
    <property type="match status" value="1"/>
</dbReference>
<dbReference type="Pfam" id="PF12833">
    <property type="entry name" value="HTH_18"/>
    <property type="match status" value="1"/>
</dbReference>
<dbReference type="PROSITE" id="PS01124">
    <property type="entry name" value="HTH_ARAC_FAMILY_2"/>
    <property type="match status" value="1"/>
</dbReference>
<gene>
    <name evidence="5" type="ORF">E7101_12070</name>
</gene>
<sequence>MNSVFLGKITPATIDSQVHVIDHGSILYSQSGTARVSINFDSWQLQGHDVLIFFPGDVVKWEVMDDNFSAFVIRYSHDILRAASLNIEHVVYEQLRADRRCGYRELIDEVVHSMFRIFNFYFTQEHYSLTDRIVTLHLQAFFLGFYDYLQANPRHNNQDKGTQRTEELFGKFMQLLENDFRQGHEVNYYANRMCITRKYLGVIVKGKTGFSPKHIIDEYLMLHLKLTMRTSKASLKQIAADYHFADQSALTRYFKSHAGLSPQQFRGES</sequence>
<evidence type="ECO:0000259" key="4">
    <source>
        <dbReference type="PROSITE" id="PS01124"/>
    </source>
</evidence>
<evidence type="ECO:0000313" key="6">
    <source>
        <dbReference type="Proteomes" id="UP000806522"/>
    </source>
</evidence>
<organism evidence="5 6">
    <name type="scientific">Xylanibacter ruminicola</name>
    <name type="common">Prevotella ruminicola</name>
    <dbReference type="NCBI Taxonomy" id="839"/>
    <lineage>
        <taxon>Bacteria</taxon>
        <taxon>Pseudomonadati</taxon>
        <taxon>Bacteroidota</taxon>
        <taxon>Bacteroidia</taxon>
        <taxon>Bacteroidales</taxon>
        <taxon>Prevotellaceae</taxon>
        <taxon>Xylanibacter</taxon>
    </lineage>
</organism>
<dbReference type="SMART" id="SM00342">
    <property type="entry name" value="HTH_ARAC"/>
    <property type="match status" value="1"/>
</dbReference>
<dbReference type="PANTHER" id="PTHR43280:SF32">
    <property type="entry name" value="TRANSCRIPTIONAL REGULATORY PROTEIN"/>
    <property type="match status" value="1"/>
</dbReference>
<evidence type="ECO:0000256" key="1">
    <source>
        <dbReference type="ARBA" id="ARBA00023015"/>
    </source>
</evidence>
<dbReference type="EMBL" id="SUYC01000015">
    <property type="protein sequence ID" value="MBE6271664.1"/>
    <property type="molecule type" value="Genomic_DNA"/>
</dbReference>
<name>A0A9D5P2K8_XYLRU</name>
<reference evidence="5" key="1">
    <citation type="submission" date="2019-04" db="EMBL/GenBank/DDBJ databases">
        <title>Evolution of Biomass-Degrading Anaerobic Consortia Revealed by Metagenomics.</title>
        <authorList>
            <person name="Peng X."/>
        </authorList>
    </citation>
    <scope>NUCLEOTIDE SEQUENCE</scope>
    <source>
        <strain evidence="5">SIG140</strain>
    </source>
</reference>
<dbReference type="PANTHER" id="PTHR43280">
    <property type="entry name" value="ARAC-FAMILY TRANSCRIPTIONAL REGULATOR"/>
    <property type="match status" value="1"/>
</dbReference>
<accession>A0A9D5P2K8</accession>
<evidence type="ECO:0000313" key="5">
    <source>
        <dbReference type="EMBL" id="MBE6271664.1"/>
    </source>
</evidence>
<evidence type="ECO:0000256" key="2">
    <source>
        <dbReference type="ARBA" id="ARBA00023125"/>
    </source>
</evidence>
<dbReference type="InterPro" id="IPR018060">
    <property type="entry name" value="HTH_AraC"/>
</dbReference>
<dbReference type="GO" id="GO:0043565">
    <property type="term" value="F:sequence-specific DNA binding"/>
    <property type="evidence" value="ECO:0007669"/>
    <property type="project" value="InterPro"/>
</dbReference>
<dbReference type="Pfam" id="PF02311">
    <property type="entry name" value="AraC_binding"/>
    <property type="match status" value="1"/>
</dbReference>
<keyword evidence="1" id="KW-0805">Transcription regulation</keyword>
<comment type="caution">
    <text evidence="5">The sequence shown here is derived from an EMBL/GenBank/DDBJ whole genome shotgun (WGS) entry which is preliminary data.</text>
</comment>
<dbReference type="AlphaFoldDB" id="A0A9D5P2K8"/>
<dbReference type="InterPro" id="IPR009057">
    <property type="entry name" value="Homeodomain-like_sf"/>
</dbReference>
<keyword evidence="2" id="KW-0238">DNA-binding</keyword>
<dbReference type="SUPFAM" id="SSF46689">
    <property type="entry name" value="Homeodomain-like"/>
    <property type="match status" value="1"/>
</dbReference>
<feature type="domain" description="HTH araC/xylS-type" evidence="4">
    <location>
        <begin position="170"/>
        <end position="268"/>
    </location>
</feature>
<dbReference type="InterPro" id="IPR003313">
    <property type="entry name" value="AraC-bd"/>
</dbReference>